<organism evidence="1 2">
    <name type="scientific">Beta vulgaris subsp. vulgaris</name>
    <name type="common">Beet</name>
    <dbReference type="NCBI Taxonomy" id="3555"/>
    <lineage>
        <taxon>Eukaryota</taxon>
        <taxon>Viridiplantae</taxon>
        <taxon>Streptophyta</taxon>
        <taxon>Embryophyta</taxon>
        <taxon>Tracheophyta</taxon>
        <taxon>Spermatophyta</taxon>
        <taxon>Magnoliopsida</taxon>
        <taxon>eudicotyledons</taxon>
        <taxon>Gunneridae</taxon>
        <taxon>Pentapetalae</taxon>
        <taxon>Caryophyllales</taxon>
        <taxon>Chenopodiaceae</taxon>
        <taxon>Betoideae</taxon>
        <taxon>Beta</taxon>
    </lineage>
</organism>
<name>A0A0J8E1B4_BETVV</name>
<sequence length="76" mass="8489">MKSTTQPLLNINILIHNNDDSAPSVSHYHTNNYYSTSKIINNYSLFNGMKSISEEEQILSTDRGGVVAAPIAQQHR</sequence>
<proteinExistence type="predicted"/>
<dbReference type="Gramene" id="KMS96900">
    <property type="protein sequence ID" value="KMS96900"/>
    <property type="gene ID" value="BVRB_7g180580"/>
</dbReference>
<accession>A0A0J8E1B4</accession>
<dbReference type="AlphaFoldDB" id="A0A0J8E1B4"/>
<dbReference type="EMBL" id="KQ090354">
    <property type="protein sequence ID" value="KMS96900.1"/>
    <property type="molecule type" value="Genomic_DNA"/>
</dbReference>
<protein>
    <submittedName>
        <fullName evidence="1">Uncharacterized protein</fullName>
    </submittedName>
</protein>
<reference evidence="1 2" key="1">
    <citation type="journal article" date="2014" name="Nature">
        <title>The genome of the recently domesticated crop plant sugar beet (Beta vulgaris).</title>
        <authorList>
            <person name="Dohm J.C."/>
            <person name="Minoche A.E."/>
            <person name="Holtgrawe D."/>
            <person name="Capella-Gutierrez S."/>
            <person name="Zakrzewski F."/>
            <person name="Tafer H."/>
            <person name="Rupp O."/>
            <person name="Sorensen T.R."/>
            <person name="Stracke R."/>
            <person name="Reinhardt R."/>
            <person name="Goesmann A."/>
            <person name="Kraft T."/>
            <person name="Schulz B."/>
            <person name="Stadler P.F."/>
            <person name="Schmidt T."/>
            <person name="Gabaldon T."/>
            <person name="Lehrach H."/>
            <person name="Weisshaar B."/>
            <person name="Himmelbauer H."/>
        </authorList>
    </citation>
    <scope>NUCLEOTIDE SEQUENCE [LARGE SCALE GENOMIC DNA]</scope>
    <source>
        <tissue evidence="1">Taproot</tissue>
    </source>
</reference>
<keyword evidence="2" id="KW-1185">Reference proteome</keyword>
<dbReference type="Proteomes" id="UP000035740">
    <property type="component" value="Unassembled WGS sequence"/>
</dbReference>
<evidence type="ECO:0000313" key="1">
    <source>
        <dbReference type="EMBL" id="KMS96900.1"/>
    </source>
</evidence>
<evidence type="ECO:0000313" key="2">
    <source>
        <dbReference type="Proteomes" id="UP000035740"/>
    </source>
</evidence>
<gene>
    <name evidence="1" type="ORF">BVRB_7g180580</name>
</gene>